<dbReference type="SMART" id="SM00220">
    <property type="entry name" value="S_TKc"/>
    <property type="match status" value="1"/>
</dbReference>
<protein>
    <recommendedName>
        <fullName evidence="1">Protein kinase domain-containing protein</fullName>
    </recommendedName>
</protein>
<dbReference type="Proteomes" id="UP000053424">
    <property type="component" value="Unassembled WGS sequence"/>
</dbReference>
<gene>
    <name evidence="2" type="ORF">M413DRAFT_419349</name>
</gene>
<organism evidence="2 3">
    <name type="scientific">Hebeloma cylindrosporum</name>
    <dbReference type="NCBI Taxonomy" id="76867"/>
    <lineage>
        <taxon>Eukaryota</taxon>
        <taxon>Fungi</taxon>
        <taxon>Dikarya</taxon>
        <taxon>Basidiomycota</taxon>
        <taxon>Agaricomycotina</taxon>
        <taxon>Agaricomycetes</taxon>
        <taxon>Agaricomycetidae</taxon>
        <taxon>Agaricales</taxon>
        <taxon>Agaricineae</taxon>
        <taxon>Hymenogastraceae</taxon>
        <taxon>Hebeloma</taxon>
    </lineage>
</organism>
<dbReference type="InterPro" id="IPR000719">
    <property type="entry name" value="Prot_kinase_dom"/>
</dbReference>
<reference evidence="3" key="2">
    <citation type="submission" date="2015-01" db="EMBL/GenBank/DDBJ databases">
        <title>Evolutionary Origins and Diversification of the Mycorrhizal Mutualists.</title>
        <authorList>
            <consortium name="DOE Joint Genome Institute"/>
            <consortium name="Mycorrhizal Genomics Consortium"/>
            <person name="Kohler A."/>
            <person name="Kuo A."/>
            <person name="Nagy L.G."/>
            <person name="Floudas D."/>
            <person name="Copeland A."/>
            <person name="Barry K.W."/>
            <person name="Cichocki N."/>
            <person name="Veneault-Fourrey C."/>
            <person name="LaButti K."/>
            <person name="Lindquist E.A."/>
            <person name="Lipzen A."/>
            <person name="Lundell T."/>
            <person name="Morin E."/>
            <person name="Murat C."/>
            <person name="Riley R."/>
            <person name="Ohm R."/>
            <person name="Sun H."/>
            <person name="Tunlid A."/>
            <person name="Henrissat B."/>
            <person name="Grigoriev I.V."/>
            <person name="Hibbett D.S."/>
            <person name="Martin F."/>
        </authorList>
    </citation>
    <scope>NUCLEOTIDE SEQUENCE [LARGE SCALE GENOMIC DNA]</scope>
    <source>
        <strain evidence="3">h7</strain>
    </source>
</reference>
<accession>A0A0C3C5U8</accession>
<proteinExistence type="predicted"/>
<dbReference type="AlphaFoldDB" id="A0A0C3C5U8"/>
<dbReference type="PANTHER" id="PTHR44167">
    <property type="entry name" value="OVARIAN-SPECIFIC SERINE/THREONINE-PROTEIN KINASE LOK-RELATED"/>
    <property type="match status" value="1"/>
</dbReference>
<dbReference type="GO" id="GO:0005524">
    <property type="term" value="F:ATP binding"/>
    <property type="evidence" value="ECO:0007669"/>
    <property type="project" value="InterPro"/>
</dbReference>
<name>A0A0C3C5U8_HEBCY</name>
<dbReference type="Gene3D" id="1.10.510.10">
    <property type="entry name" value="Transferase(Phosphotransferase) domain 1"/>
    <property type="match status" value="1"/>
</dbReference>
<dbReference type="GO" id="GO:0004672">
    <property type="term" value="F:protein kinase activity"/>
    <property type="evidence" value="ECO:0007669"/>
    <property type="project" value="InterPro"/>
</dbReference>
<dbReference type="STRING" id="686832.A0A0C3C5U8"/>
<feature type="domain" description="Protein kinase" evidence="1">
    <location>
        <begin position="44"/>
        <end position="327"/>
    </location>
</feature>
<dbReference type="OrthoDB" id="2985259at2759"/>
<reference evidence="2 3" key="1">
    <citation type="submission" date="2014-04" db="EMBL/GenBank/DDBJ databases">
        <authorList>
            <consortium name="DOE Joint Genome Institute"/>
            <person name="Kuo A."/>
            <person name="Gay G."/>
            <person name="Dore J."/>
            <person name="Kohler A."/>
            <person name="Nagy L.G."/>
            <person name="Floudas D."/>
            <person name="Copeland A."/>
            <person name="Barry K.W."/>
            <person name="Cichocki N."/>
            <person name="Veneault-Fourrey C."/>
            <person name="LaButti K."/>
            <person name="Lindquist E.A."/>
            <person name="Lipzen A."/>
            <person name="Lundell T."/>
            <person name="Morin E."/>
            <person name="Murat C."/>
            <person name="Sun H."/>
            <person name="Tunlid A."/>
            <person name="Henrissat B."/>
            <person name="Grigoriev I.V."/>
            <person name="Hibbett D.S."/>
            <person name="Martin F."/>
            <person name="Nordberg H.P."/>
            <person name="Cantor M.N."/>
            <person name="Hua S.X."/>
        </authorList>
    </citation>
    <scope>NUCLEOTIDE SEQUENCE [LARGE SCALE GENOMIC DNA]</scope>
    <source>
        <strain evidence="3">h7</strain>
    </source>
</reference>
<keyword evidence="3" id="KW-1185">Reference proteome</keyword>
<evidence type="ECO:0000259" key="1">
    <source>
        <dbReference type="PROSITE" id="PS50011"/>
    </source>
</evidence>
<sequence length="327" mass="36775">MACLAVVRAVDFLATLRPGGNLENVRKQKKKYVWIQTSGFGYAVSTRSQLAPDSIGSVGRLRRFEYANPLSRAARTREGHDVIIRIIALKNEGREHLNILRRIATTEKSLFNNNHTLPMFTEFEFEDIIFGVFPKVGSSVAVAYGFWAKNSVGDIVEMLLQMLEALDFIHELNIAHRDAFRDNFLIQWHPESLLDMTISPARPRVFLIDFETAIAFPPELPIDECIVTGFPVGGSVSQPEMYSRPHAPEFSSGKPYSPFKLDVWQLGNSFSDFKSTVPKIDEVLMGMIHADPGHRLGAKEALDRLKAIVYSTTPESLFIEPVVLPRN</sequence>
<dbReference type="SUPFAM" id="SSF56112">
    <property type="entry name" value="Protein kinase-like (PK-like)"/>
    <property type="match status" value="1"/>
</dbReference>
<dbReference type="HOGENOM" id="CLU_048917_0_0_1"/>
<dbReference type="PANTHER" id="PTHR44167:SF24">
    <property type="entry name" value="SERINE_THREONINE-PROTEIN KINASE CHK2"/>
    <property type="match status" value="1"/>
</dbReference>
<evidence type="ECO:0000313" key="2">
    <source>
        <dbReference type="EMBL" id="KIM38986.1"/>
    </source>
</evidence>
<evidence type="ECO:0000313" key="3">
    <source>
        <dbReference type="Proteomes" id="UP000053424"/>
    </source>
</evidence>
<dbReference type="EMBL" id="KN831787">
    <property type="protein sequence ID" value="KIM38986.1"/>
    <property type="molecule type" value="Genomic_DNA"/>
</dbReference>
<dbReference type="InterPro" id="IPR011009">
    <property type="entry name" value="Kinase-like_dom_sf"/>
</dbReference>
<dbReference type="PROSITE" id="PS50011">
    <property type="entry name" value="PROTEIN_KINASE_DOM"/>
    <property type="match status" value="1"/>
</dbReference>